<feature type="domain" description="NLE" evidence="6">
    <location>
        <begin position="30"/>
        <end position="101"/>
    </location>
</feature>
<dbReference type="AlphaFoldDB" id="A0A9K3KGZ3"/>
<dbReference type="EMBL" id="JAGRRH010000024">
    <property type="protein sequence ID" value="KAG7342976.1"/>
    <property type="molecule type" value="Genomic_DNA"/>
</dbReference>
<feature type="compositionally biased region" description="Acidic residues" evidence="5">
    <location>
        <begin position="63"/>
        <end position="78"/>
    </location>
</feature>
<dbReference type="InterPro" id="IPR019775">
    <property type="entry name" value="WD40_repeat_CS"/>
</dbReference>
<evidence type="ECO:0000256" key="2">
    <source>
        <dbReference type="ARBA" id="ARBA00022574"/>
    </source>
</evidence>
<evidence type="ECO:0000256" key="3">
    <source>
        <dbReference type="ARBA" id="ARBA00022737"/>
    </source>
</evidence>
<dbReference type="Pfam" id="PF08154">
    <property type="entry name" value="NLE"/>
    <property type="match status" value="1"/>
</dbReference>
<dbReference type="InterPro" id="IPR001680">
    <property type="entry name" value="WD40_rpt"/>
</dbReference>
<evidence type="ECO:0000313" key="8">
    <source>
        <dbReference type="Proteomes" id="UP000693970"/>
    </source>
</evidence>
<feature type="region of interest" description="Disordered" evidence="5">
    <location>
        <begin position="57"/>
        <end position="83"/>
    </location>
</feature>
<keyword evidence="7" id="KW-0808">Transferase</keyword>
<keyword evidence="8" id="KW-1185">Reference proteome</keyword>
<feature type="repeat" description="WD" evidence="4">
    <location>
        <begin position="416"/>
        <end position="458"/>
    </location>
</feature>
<keyword evidence="7" id="KW-0418">Kinase</keyword>
<evidence type="ECO:0000259" key="6">
    <source>
        <dbReference type="Pfam" id="PF08154"/>
    </source>
</evidence>
<organism evidence="7 8">
    <name type="scientific">Nitzschia inconspicua</name>
    <dbReference type="NCBI Taxonomy" id="303405"/>
    <lineage>
        <taxon>Eukaryota</taxon>
        <taxon>Sar</taxon>
        <taxon>Stramenopiles</taxon>
        <taxon>Ochrophyta</taxon>
        <taxon>Bacillariophyta</taxon>
        <taxon>Bacillariophyceae</taxon>
        <taxon>Bacillariophycidae</taxon>
        <taxon>Bacillariales</taxon>
        <taxon>Bacillariaceae</taxon>
        <taxon>Nitzschia</taxon>
    </lineage>
</organism>
<dbReference type="PANTHER" id="PTHR19855">
    <property type="entry name" value="WD40 REPEAT PROTEIN 12, 37"/>
    <property type="match status" value="1"/>
</dbReference>
<reference evidence="7" key="2">
    <citation type="submission" date="2021-04" db="EMBL/GenBank/DDBJ databases">
        <authorList>
            <person name="Podell S."/>
        </authorList>
    </citation>
    <scope>NUCLEOTIDE SEQUENCE</scope>
    <source>
        <strain evidence="7">Hildebrandi</strain>
    </source>
</reference>
<dbReference type="PANTHER" id="PTHR19855:SF11">
    <property type="entry name" value="RIBOSOME BIOGENESIS PROTEIN WDR12"/>
    <property type="match status" value="1"/>
</dbReference>
<reference evidence="7" key="1">
    <citation type="journal article" date="2021" name="Sci. Rep.">
        <title>Diploid genomic architecture of Nitzschia inconspicua, an elite biomass production diatom.</title>
        <authorList>
            <person name="Oliver A."/>
            <person name="Podell S."/>
            <person name="Pinowska A."/>
            <person name="Traller J.C."/>
            <person name="Smith S.R."/>
            <person name="McClure R."/>
            <person name="Beliaev A."/>
            <person name="Bohutskyi P."/>
            <person name="Hill E.A."/>
            <person name="Rabines A."/>
            <person name="Zheng H."/>
            <person name="Allen L.Z."/>
            <person name="Kuo A."/>
            <person name="Grigoriev I.V."/>
            <person name="Allen A.E."/>
            <person name="Hazlebeck D."/>
            <person name="Allen E.E."/>
        </authorList>
    </citation>
    <scope>NUCLEOTIDE SEQUENCE</scope>
    <source>
        <strain evidence="7">Hildebrandi</strain>
    </source>
</reference>
<dbReference type="PROSITE" id="PS50294">
    <property type="entry name" value="WD_REPEATS_REGION"/>
    <property type="match status" value="1"/>
</dbReference>
<keyword evidence="2 4" id="KW-0853">WD repeat</keyword>
<sequence>MSDSDDNDRPEEGPQVRVSLKLASGVGDPSLEVPSAPIAVPSDIGRKGLSAVVNHLLGRSVPGDDDGDDDGNGNDDDSSTASNRPLSFEFIVANNRLLRKGVEKEARQHGLSLEEAIVITYFPTSGVPELSGEGETVPDWVSCLASASTNHSETMVFSGCYDGTIHIYRKRNNDDNESCLIKISSATAATGPIKAMAATTYKDQKMIASASLDHSLNLHTHDSNNGLQLYGVCTVAESDVMQAVSSLDFTATSSSSHLLLASGDANGTISIWNFDAGEQDFVATEAKKQKSSSGQKAASSKRELNATICMERAHAQTISGISWGNHHHRNQTDNITSHSQLISGSWDHSIKVWDVEKQNCLLTLNGSRVVACLDTSYHSEGVVATGHPDCTIRLWDVRVDSNTSKPSSVIMDHTFRPSHKAWVSDVKWSPSNAYQLASTSHDGTVKVWDIRSSNPLSTVRAFGKEEKGLCLLWDSSPSQQRKQPKHETIFAGGSDCIIKQLQL</sequence>
<dbReference type="PROSITE" id="PS50082">
    <property type="entry name" value="WD_REPEATS_2"/>
    <property type="match status" value="2"/>
</dbReference>
<evidence type="ECO:0000313" key="7">
    <source>
        <dbReference type="EMBL" id="KAG7342976.1"/>
    </source>
</evidence>
<gene>
    <name evidence="7" type="ORF">IV203_020921</name>
</gene>
<feature type="region of interest" description="Disordered" evidence="5">
    <location>
        <begin position="1"/>
        <end position="44"/>
    </location>
</feature>
<evidence type="ECO:0000256" key="5">
    <source>
        <dbReference type="SAM" id="MobiDB-lite"/>
    </source>
</evidence>
<accession>A0A9K3KGZ3</accession>
<feature type="repeat" description="WD" evidence="4">
    <location>
        <begin position="341"/>
        <end position="363"/>
    </location>
</feature>
<dbReference type="SMART" id="SM00320">
    <property type="entry name" value="WD40"/>
    <property type="match status" value="6"/>
</dbReference>
<dbReference type="Proteomes" id="UP000693970">
    <property type="component" value="Unassembled WGS sequence"/>
</dbReference>
<dbReference type="PROSITE" id="PS00678">
    <property type="entry name" value="WD_REPEATS_1"/>
    <property type="match status" value="2"/>
</dbReference>
<dbReference type="InterPro" id="IPR012972">
    <property type="entry name" value="NLE"/>
</dbReference>
<name>A0A9K3KGZ3_9STRA</name>
<dbReference type="OrthoDB" id="10251381at2759"/>
<comment type="caution">
    <text evidence="7">The sequence shown here is derived from an EMBL/GenBank/DDBJ whole genome shotgun (WGS) entry which is preliminary data.</text>
</comment>
<evidence type="ECO:0000256" key="1">
    <source>
        <dbReference type="ARBA" id="ARBA00004604"/>
    </source>
</evidence>
<evidence type="ECO:0000256" key="4">
    <source>
        <dbReference type="PROSITE-ProRule" id="PRU00221"/>
    </source>
</evidence>
<dbReference type="Pfam" id="PF00400">
    <property type="entry name" value="WD40"/>
    <property type="match status" value="5"/>
</dbReference>
<dbReference type="GO" id="GO:0016301">
    <property type="term" value="F:kinase activity"/>
    <property type="evidence" value="ECO:0007669"/>
    <property type="project" value="UniProtKB-KW"/>
</dbReference>
<keyword evidence="3" id="KW-0677">Repeat</keyword>
<dbReference type="GO" id="GO:0005730">
    <property type="term" value="C:nucleolus"/>
    <property type="evidence" value="ECO:0007669"/>
    <property type="project" value="UniProtKB-SubCell"/>
</dbReference>
<comment type="subcellular location">
    <subcellularLocation>
        <location evidence="1">Nucleus</location>
        <location evidence="1">Nucleolus</location>
    </subcellularLocation>
</comment>
<protein>
    <submittedName>
        <fullName evidence="7">Myosin heavy-chain kinase</fullName>
    </submittedName>
</protein>
<proteinExistence type="predicted"/>